<dbReference type="InterPro" id="IPR002123">
    <property type="entry name" value="Plipid/glycerol_acylTrfase"/>
</dbReference>
<keyword evidence="1" id="KW-0808">Transferase</keyword>
<keyword evidence="3" id="KW-0812">Transmembrane</keyword>
<accession>A0A1G2URT7</accession>
<name>A0A1G2URT7_9BACT</name>
<evidence type="ECO:0000313" key="5">
    <source>
        <dbReference type="EMBL" id="OHB12107.1"/>
    </source>
</evidence>
<dbReference type="CDD" id="cd07989">
    <property type="entry name" value="LPLAT_AGPAT-like"/>
    <property type="match status" value="1"/>
</dbReference>
<dbReference type="EMBL" id="MHWT01000022">
    <property type="protein sequence ID" value="OHB12107.1"/>
    <property type="molecule type" value="Genomic_DNA"/>
</dbReference>
<feature type="transmembrane region" description="Helical" evidence="3">
    <location>
        <begin position="90"/>
        <end position="107"/>
    </location>
</feature>
<evidence type="ECO:0000313" key="6">
    <source>
        <dbReference type="Proteomes" id="UP000176558"/>
    </source>
</evidence>
<gene>
    <name evidence="5" type="ORF">A3G99_01250</name>
</gene>
<feature type="transmembrane region" description="Helical" evidence="3">
    <location>
        <begin position="6"/>
        <end position="23"/>
    </location>
</feature>
<evidence type="ECO:0000259" key="4">
    <source>
        <dbReference type="SMART" id="SM00563"/>
    </source>
</evidence>
<dbReference type="PANTHER" id="PTHR10434:SF11">
    <property type="entry name" value="1-ACYL-SN-GLYCEROL-3-PHOSPHATE ACYLTRANSFERASE"/>
    <property type="match status" value="1"/>
</dbReference>
<keyword evidence="2" id="KW-0012">Acyltransferase</keyword>
<evidence type="ECO:0000256" key="2">
    <source>
        <dbReference type="ARBA" id="ARBA00023315"/>
    </source>
</evidence>
<dbReference type="AlphaFoldDB" id="A0A1G2URT7"/>
<evidence type="ECO:0000256" key="1">
    <source>
        <dbReference type="ARBA" id="ARBA00022679"/>
    </source>
</evidence>
<feature type="domain" description="Phospholipid/glycerol acyltransferase" evidence="4">
    <location>
        <begin position="45"/>
        <end position="170"/>
    </location>
</feature>
<proteinExistence type="predicted"/>
<dbReference type="GO" id="GO:0003841">
    <property type="term" value="F:1-acylglycerol-3-phosphate O-acyltransferase activity"/>
    <property type="evidence" value="ECO:0007669"/>
    <property type="project" value="TreeGrafter"/>
</dbReference>
<comment type="caution">
    <text evidence="5">The sequence shown here is derived from an EMBL/GenBank/DDBJ whole genome shotgun (WGS) entry which is preliminary data.</text>
</comment>
<dbReference type="SUPFAM" id="SSF69593">
    <property type="entry name" value="Glycerol-3-phosphate (1)-acyltransferase"/>
    <property type="match status" value="1"/>
</dbReference>
<dbReference type="Proteomes" id="UP000176558">
    <property type="component" value="Unassembled WGS sequence"/>
</dbReference>
<keyword evidence="3" id="KW-0472">Membrane</keyword>
<dbReference type="PANTHER" id="PTHR10434">
    <property type="entry name" value="1-ACYL-SN-GLYCEROL-3-PHOSPHATE ACYLTRANSFERASE"/>
    <property type="match status" value="1"/>
</dbReference>
<dbReference type="SMART" id="SM00563">
    <property type="entry name" value="PlsC"/>
    <property type="match status" value="1"/>
</dbReference>
<sequence length="226" mass="25955">MKRYHYLSPIILQKIGYIVFYIFHKLFVRIEFRGQENLKGLKKPIIFAGNHTSELDVTAMPLLFPFFSSFFPIYYVAATSEVFKTFGWRNYIYGGIFFNLLGGYCVYSGHKNYAISLEDHMRLLGNGNSLFIFPEGKRTLDGELSPARGGLGYMVHTTGVSVVPVAINTFYKITFWQYFTRKRKVVITILPVMKKEELITASNPTVEDFRASGQKVLDRIGRVLTK</sequence>
<dbReference type="Pfam" id="PF01553">
    <property type="entry name" value="Acyltransferase"/>
    <property type="match status" value="1"/>
</dbReference>
<organism evidence="5 6">
    <name type="scientific">Candidatus Zambryskibacteria bacterium RIFCSPLOWO2_12_FULL_39_23</name>
    <dbReference type="NCBI Taxonomy" id="1802776"/>
    <lineage>
        <taxon>Bacteria</taxon>
        <taxon>Candidatus Zambryskiibacteriota</taxon>
    </lineage>
</organism>
<dbReference type="GO" id="GO:0006654">
    <property type="term" value="P:phosphatidic acid biosynthetic process"/>
    <property type="evidence" value="ECO:0007669"/>
    <property type="project" value="TreeGrafter"/>
</dbReference>
<evidence type="ECO:0000256" key="3">
    <source>
        <dbReference type="SAM" id="Phobius"/>
    </source>
</evidence>
<reference evidence="5 6" key="1">
    <citation type="journal article" date="2016" name="Nat. Commun.">
        <title>Thousands of microbial genomes shed light on interconnected biogeochemical processes in an aquifer system.</title>
        <authorList>
            <person name="Anantharaman K."/>
            <person name="Brown C.T."/>
            <person name="Hug L.A."/>
            <person name="Sharon I."/>
            <person name="Castelle C.J."/>
            <person name="Probst A.J."/>
            <person name="Thomas B.C."/>
            <person name="Singh A."/>
            <person name="Wilkins M.J."/>
            <person name="Karaoz U."/>
            <person name="Brodie E.L."/>
            <person name="Williams K.H."/>
            <person name="Hubbard S.S."/>
            <person name="Banfield J.F."/>
        </authorList>
    </citation>
    <scope>NUCLEOTIDE SEQUENCE [LARGE SCALE GENOMIC DNA]</scope>
</reference>
<keyword evidence="3" id="KW-1133">Transmembrane helix</keyword>
<protein>
    <recommendedName>
        <fullName evidence="4">Phospholipid/glycerol acyltransferase domain-containing protein</fullName>
    </recommendedName>
</protein>
<feature type="transmembrane region" description="Helical" evidence="3">
    <location>
        <begin position="59"/>
        <end position="78"/>
    </location>
</feature>